<name>A0A504UGL8_9HYPH</name>
<dbReference type="InterPro" id="IPR015168">
    <property type="entry name" value="SsuA/THI5"/>
</dbReference>
<dbReference type="RefSeq" id="WP_140832120.1">
    <property type="nucleotide sequence ID" value="NZ_VFYP01000007.1"/>
</dbReference>
<dbReference type="Proteomes" id="UP000316429">
    <property type="component" value="Unassembled WGS sequence"/>
</dbReference>
<evidence type="ECO:0000313" key="7">
    <source>
        <dbReference type="Proteomes" id="UP000316429"/>
    </source>
</evidence>
<evidence type="ECO:0000259" key="5">
    <source>
        <dbReference type="Pfam" id="PF09084"/>
    </source>
</evidence>
<dbReference type="SUPFAM" id="SSF53850">
    <property type="entry name" value="Periplasmic binding protein-like II"/>
    <property type="match status" value="1"/>
</dbReference>
<comment type="similarity">
    <text evidence="2">Belongs to the bacterial solute-binding protein SsuA/TauA family.</text>
</comment>
<dbReference type="OrthoDB" id="5292144at2"/>
<dbReference type="Pfam" id="PF09084">
    <property type="entry name" value="NMT1"/>
    <property type="match status" value="1"/>
</dbReference>
<keyword evidence="6" id="KW-0418">Kinase</keyword>
<dbReference type="GO" id="GO:0016301">
    <property type="term" value="F:kinase activity"/>
    <property type="evidence" value="ECO:0007669"/>
    <property type="project" value="UniProtKB-KW"/>
</dbReference>
<feature type="signal peptide" evidence="4">
    <location>
        <begin position="1"/>
        <end position="28"/>
    </location>
</feature>
<comment type="subcellular location">
    <subcellularLocation>
        <location evidence="1">Periplasm</location>
    </subcellularLocation>
</comment>
<evidence type="ECO:0000256" key="1">
    <source>
        <dbReference type="ARBA" id="ARBA00004418"/>
    </source>
</evidence>
<dbReference type="PANTHER" id="PTHR30024">
    <property type="entry name" value="ALIPHATIC SULFONATES-BINDING PROTEIN-RELATED"/>
    <property type="match status" value="1"/>
</dbReference>
<evidence type="ECO:0000256" key="2">
    <source>
        <dbReference type="ARBA" id="ARBA00010742"/>
    </source>
</evidence>
<reference evidence="6 7" key="1">
    <citation type="submission" date="2019-06" db="EMBL/GenBank/DDBJ databases">
        <title>Rhizobium sp. CL12 isolated from roots of soybean.</title>
        <authorList>
            <person name="Wang C."/>
        </authorList>
    </citation>
    <scope>NUCLEOTIDE SEQUENCE [LARGE SCALE GENOMIC DNA]</scope>
    <source>
        <strain evidence="6 7">CL12</strain>
    </source>
</reference>
<comment type="caution">
    <text evidence="6">The sequence shown here is derived from an EMBL/GenBank/DDBJ whole genome shotgun (WGS) entry which is preliminary data.</text>
</comment>
<keyword evidence="6" id="KW-0808">Transferase</keyword>
<keyword evidence="7" id="KW-1185">Reference proteome</keyword>
<dbReference type="PANTHER" id="PTHR30024:SF47">
    <property type="entry name" value="TAURINE-BINDING PERIPLASMIC PROTEIN"/>
    <property type="match status" value="1"/>
</dbReference>
<dbReference type="Gene3D" id="3.40.190.10">
    <property type="entry name" value="Periplasmic binding protein-like II"/>
    <property type="match status" value="2"/>
</dbReference>
<keyword evidence="3 4" id="KW-0732">Signal</keyword>
<evidence type="ECO:0000313" key="6">
    <source>
        <dbReference type="EMBL" id="TPP04612.1"/>
    </source>
</evidence>
<evidence type="ECO:0000256" key="4">
    <source>
        <dbReference type="SAM" id="SignalP"/>
    </source>
</evidence>
<organism evidence="6 7">
    <name type="scientific">Rhizobium glycinendophyticum</name>
    <dbReference type="NCBI Taxonomy" id="2589807"/>
    <lineage>
        <taxon>Bacteria</taxon>
        <taxon>Pseudomonadati</taxon>
        <taxon>Pseudomonadota</taxon>
        <taxon>Alphaproteobacteria</taxon>
        <taxon>Hyphomicrobiales</taxon>
        <taxon>Rhizobiaceae</taxon>
        <taxon>Rhizobium/Agrobacterium group</taxon>
        <taxon>Rhizobium</taxon>
    </lineage>
</organism>
<gene>
    <name evidence="6" type="ORF">FJQ55_22115</name>
</gene>
<protein>
    <submittedName>
        <fullName evidence="6">Lipid kinase</fullName>
    </submittedName>
</protein>
<dbReference type="GO" id="GO:0042597">
    <property type="term" value="C:periplasmic space"/>
    <property type="evidence" value="ECO:0007669"/>
    <property type="project" value="UniProtKB-SubCell"/>
</dbReference>
<dbReference type="InterPro" id="IPR017793">
    <property type="entry name" value="ABC_transptr_urea-assoc_sub-bd"/>
</dbReference>
<dbReference type="EMBL" id="VFYP01000007">
    <property type="protein sequence ID" value="TPP04612.1"/>
    <property type="molecule type" value="Genomic_DNA"/>
</dbReference>
<proteinExistence type="inferred from homology"/>
<feature type="chain" id="PRO_5021210306" evidence="4">
    <location>
        <begin position="29"/>
        <end position="361"/>
    </location>
</feature>
<sequence>MKTSLRALTQFLIIAIGAALALAGSASAAQKTAFKVGYSIYVGFMPMGYMKESGILKKWADKYGIEIEMMPINDYVGSINQFISGDLDAVGVAGMDALTMPAAGGVDTSIFLITDYSNGNDVLMSKSATSVADLKGKDVYLVEYSVSHYLLNRALVMNGLSGVGEVKTVNISDADIAAAYLSNADIQNAAAWKPMTADMIAGSPETKVLFDSSEIPGEIMDVFIGNTQVLKDNPAFGKALTGAWYEALAAIKAGGDTAKPVNDYMASALGTDQAGLKTQIDTTFFFYTPAEAATFLSDAKTGTIMDDIRKFSFDRGLFGQGATSVDAIGIELADGTVLGDPANVKLRIDASYAKLGADGGL</sequence>
<dbReference type="NCBIfam" id="TIGR03427">
    <property type="entry name" value="ABC_peri_uca"/>
    <property type="match status" value="1"/>
</dbReference>
<dbReference type="AlphaFoldDB" id="A0A504UGL8"/>
<feature type="domain" description="SsuA/THI5-like" evidence="5">
    <location>
        <begin position="62"/>
        <end position="251"/>
    </location>
</feature>
<evidence type="ECO:0000256" key="3">
    <source>
        <dbReference type="ARBA" id="ARBA00022729"/>
    </source>
</evidence>
<accession>A0A504UGL8</accession>